<keyword evidence="1" id="KW-1133">Transmembrane helix</keyword>
<sequence length="206" mass="24157">MKLQYAYIIRHINKIISLLIFILIVLVLIFSFRRNKEGYKLFIEFNHTYSLKQGTDVNLRGVKIGNVKNINIQLNTVVVMIFIDSCNTIIPKNSIFEINQVGLFNSIVVDVIPLEIINELEIKKINVLSSNCFRSKFLCSNFYLKGYKGLNYDDLVRSTTRISQRFDDPRFFDLLYLLLYNSIEISDEIVLLLNYFSYFFSVLQSF</sequence>
<dbReference type="PANTHER" id="PTHR34675">
    <property type="entry name" value="PROTEIN TRIGALACTOSYLDIACYLGLYCEROL 2, CHLOROPLASTIC"/>
    <property type="match status" value="1"/>
</dbReference>
<dbReference type="InterPro" id="IPR003399">
    <property type="entry name" value="Mce/MlaD"/>
</dbReference>
<dbReference type="InterPro" id="IPR039342">
    <property type="entry name" value="TGD2-like"/>
</dbReference>
<dbReference type="Pfam" id="PF02470">
    <property type="entry name" value="MlaD"/>
    <property type="match status" value="1"/>
</dbReference>
<dbReference type="GeneID" id="33361587"/>
<dbReference type="EMBL" id="MF101450">
    <property type="protein sequence ID" value="ARW68061.1"/>
    <property type="molecule type" value="Genomic_DNA"/>
</dbReference>
<accession>A0A1Z1MQM0</accession>
<evidence type="ECO:0000313" key="3">
    <source>
        <dbReference type="EMBL" id="ARW68061.1"/>
    </source>
</evidence>
<gene>
    <name evidence="3" type="primary">ycf22</name>
</gene>
<geneLocation type="chloroplast" evidence="3"/>
<keyword evidence="3" id="KW-0150">Chloroplast</keyword>
<feature type="domain" description="Mce/MlaD" evidence="2">
    <location>
        <begin position="38"/>
        <end position="113"/>
    </location>
</feature>
<keyword evidence="3" id="KW-0934">Plastid</keyword>
<keyword evidence="1" id="KW-0812">Transmembrane</keyword>
<dbReference type="PANTHER" id="PTHR34675:SF1">
    <property type="entry name" value="PROTEIN TRIGALACTOSYLDIACYLGLYCEROL 2, CHLOROPLASTIC"/>
    <property type="match status" value="1"/>
</dbReference>
<proteinExistence type="predicted"/>
<name>A0A1Z1MQM0_9FLOR</name>
<protein>
    <recommendedName>
        <fullName evidence="2">Mce/MlaD domain-containing protein</fullName>
    </recommendedName>
</protein>
<evidence type="ECO:0000259" key="2">
    <source>
        <dbReference type="Pfam" id="PF02470"/>
    </source>
</evidence>
<evidence type="ECO:0000256" key="1">
    <source>
        <dbReference type="SAM" id="Phobius"/>
    </source>
</evidence>
<reference evidence="3" key="1">
    <citation type="journal article" date="2017" name="J. Phycol.">
        <title>Analysis of chloroplast genomes and a supermatrix inform reclassification of the Rhodomelaceae (Rhodophyta).</title>
        <authorList>
            <person name="Diaz-Tapia P."/>
            <person name="Maggs C.A."/>
            <person name="West J.A."/>
            <person name="Verbruggen H."/>
        </authorList>
    </citation>
    <scope>NUCLEOTIDE SEQUENCE</scope>
    <source>
        <strain evidence="3">PD1561</strain>
    </source>
</reference>
<organism evidence="3">
    <name type="scientific">Cliftonaea pectinata</name>
    <dbReference type="NCBI Taxonomy" id="2007206"/>
    <lineage>
        <taxon>Eukaryota</taxon>
        <taxon>Rhodophyta</taxon>
        <taxon>Florideophyceae</taxon>
        <taxon>Rhodymeniophycidae</taxon>
        <taxon>Ceramiales</taxon>
        <taxon>Rhodomelaceae</taxon>
        <taxon>Polyzonieae</taxon>
        <taxon>Cliftonaea</taxon>
    </lineage>
</organism>
<keyword evidence="1" id="KW-0472">Membrane</keyword>
<feature type="transmembrane region" description="Helical" evidence="1">
    <location>
        <begin position="12"/>
        <end position="32"/>
    </location>
</feature>
<dbReference type="RefSeq" id="YP_009398858.1">
    <property type="nucleotide sequence ID" value="NC_035294.1"/>
</dbReference>
<dbReference type="AlphaFoldDB" id="A0A1Z1MQM0"/>